<dbReference type="HAMAP" id="MF_00900">
    <property type="entry name" value="GTPase_HflX"/>
    <property type="match status" value="1"/>
</dbReference>
<dbReference type="InterPro" id="IPR042108">
    <property type="entry name" value="GTPase_HflX_N_sf"/>
</dbReference>
<dbReference type="FunFam" id="3.40.50.11060:FF:000001">
    <property type="entry name" value="GTPase HflX"/>
    <property type="match status" value="1"/>
</dbReference>
<dbReference type="GO" id="GO:0005525">
    <property type="term" value="F:GTP binding"/>
    <property type="evidence" value="ECO:0007669"/>
    <property type="project" value="UniProtKB-UniRule"/>
</dbReference>
<protein>
    <recommendedName>
        <fullName evidence="6">GTPase HflX</fullName>
    </recommendedName>
    <alternativeName>
        <fullName evidence="6">GTP-binding protein HflX</fullName>
    </alternativeName>
</protein>
<evidence type="ECO:0000256" key="9">
    <source>
        <dbReference type="SAM" id="Coils"/>
    </source>
</evidence>
<dbReference type="PANTHER" id="PTHR10229">
    <property type="entry name" value="GTP-BINDING PROTEIN HFLX"/>
    <property type="match status" value="1"/>
</dbReference>
<sequence>MNRSDHEAEGILSTYAETALLVVPRFPGQSDHDCTAALSELASLVDTMGLEVREGLIAPVREPKSRYLFGSGKAQEIADLAEELEVDCIIFDEDLSPSQQRNWETLSRRCVIDRHEVILDIFASRASTREAVLQVGLARMEYSLPRLTRAWTHLSRQRGGSRGTRGEGETQLEVDRRIVLRRIARMKEELEQVRRNRSTMRKQRESVPVPTAAIVGYTNAGKSSLLHKLTGADLLIEDKLFATLDPTTRRIKLEGGNELLLTDTVGFIRKLPHDLVDAFKSTLEETVLADFLLHILDASNPEVEDHMAVTRQVLKEIGAGDKPVLTCFNKTDACDRETLDHLMLRYPGAVFFSVRSGEGLDKLPEALEKMLYHGLEVDRFLIPPDRHDLVALVHRNGKVSREEYSEEGILLVARVPDKVRGLLKEFRTGRDQNVRV</sequence>
<keyword evidence="5 6" id="KW-0342">GTP-binding</keyword>
<name>A0A1Y1S473_9SPIO</name>
<comment type="subcellular location">
    <subcellularLocation>
        <location evidence="6">Cytoplasm</location>
    </subcellularLocation>
    <text evidence="6">May associate with membranes.</text>
</comment>
<dbReference type="PANTHER" id="PTHR10229:SF0">
    <property type="entry name" value="GTP-BINDING PROTEIN 6-RELATED"/>
    <property type="match status" value="1"/>
</dbReference>
<keyword evidence="2 8" id="KW-0479">Metal-binding</keyword>
<evidence type="ECO:0000256" key="4">
    <source>
        <dbReference type="ARBA" id="ARBA00022842"/>
    </source>
</evidence>
<evidence type="ECO:0000256" key="7">
    <source>
        <dbReference type="PIRSR" id="PIRSR006809-1"/>
    </source>
</evidence>
<keyword evidence="4 8" id="KW-0460">Magnesium</keyword>
<evidence type="ECO:0000256" key="3">
    <source>
        <dbReference type="ARBA" id="ARBA00022741"/>
    </source>
</evidence>
<dbReference type="Gene3D" id="6.10.250.2860">
    <property type="match status" value="1"/>
</dbReference>
<keyword evidence="1 6" id="KW-0963">Cytoplasm</keyword>
<evidence type="ECO:0000256" key="8">
    <source>
        <dbReference type="PIRSR" id="PIRSR006809-2"/>
    </source>
</evidence>
<keyword evidence="12" id="KW-1185">Reference proteome</keyword>
<comment type="similarity">
    <text evidence="6">Belongs to the TRAFAC class OBG-HflX-like GTPase superfamily. HflX GTPase family.</text>
</comment>
<keyword evidence="3 6" id="KW-0547">Nucleotide-binding</keyword>
<organism evidence="11 12">
    <name type="scientific">Marispirochaeta aestuarii</name>
    <dbReference type="NCBI Taxonomy" id="1963862"/>
    <lineage>
        <taxon>Bacteria</taxon>
        <taxon>Pseudomonadati</taxon>
        <taxon>Spirochaetota</taxon>
        <taxon>Spirochaetia</taxon>
        <taxon>Spirochaetales</taxon>
        <taxon>Spirochaetaceae</taxon>
        <taxon>Marispirochaeta</taxon>
    </lineage>
</organism>
<comment type="function">
    <text evidence="6">GTPase that associates with the 50S ribosomal subunit and may have a role during protein synthesis or ribosome biogenesis.</text>
</comment>
<dbReference type="Pfam" id="PF01926">
    <property type="entry name" value="MMR_HSR1"/>
    <property type="match status" value="1"/>
</dbReference>
<feature type="binding site" evidence="8">
    <location>
        <position position="243"/>
    </location>
    <ligand>
        <name>Mg(2+)</name>
        <dbReference type="ChEBI" id="CHEBI:18420"/>
    </ligand>
</feature>
<dbReference type="Pfam" id="PF16360">
    <property type="entry name" value="GTP-bdg_M"/>
    <property type="match status" value="1"/>
</dbReference>
<comment type="cofactor">
    <cofactor evidence="8">
        <name>Mg(2+)</name>
        <dbReference type="ChEBI" id="CHEBI:18420"/>
    </cofactor>
</comment>
<evidence type="ECO:0000256" key="5">
    <source>
        <dbReference type="ARBA" id="ARBA00023134"/>
    </source>
</evidence>
<feature type="binding site" evidence="7">
    <location>
        <begin position="263"/>
        <end position="266"/>
    </location>
    <ligand>
        <name>GTP</name>
        <dbReference type="ChEBI" id="CHEBI:37565"/>
    </ligand>
</feature>
<evidence type="ECO:0000256" key="1">
    <source>
        <dbReference type="ARBA" id="ARBA00022490"/>
    </source>
</evidence>
<reference evidence="11 12" key="1">
    <citation type="submission" date="2017-03" db="EMBL/GenBank/DDBJ databases">
        <title>Draft Genome sequence of Marispirochaeta sp. strain JC444.</title>
        <authorList>
            <person name="Shivani Y."/>
            <person name="Subhash Y."/>
            <person name="Sasikala C."/>
            <person name="Ramana C."/>
        </authorList>
    </citation>
    <scope>NUCLEOTIDE SEQUENCE [LARGE SCALE GENOMIC DNA]</scope>
    <source>
        <strain evidence="11 12">JC444</strain>
    </source>
</reference>
<gene>
    <name evidence="6" type="primary">hflX</name>
    <name evidence="11" type="ORF">B4O97_00835</name>
</gene>
<dbReference type="AlphaFoldDB" id="A0A1Y1S473"/>
<dbReference type="InterPro" id="IPR016496">
    <property type="entry name" value="GTPase_HflX"/>
</dbReference>
<dbReference type="Proteomes" id="UP000192343">
    <property type="component" value="Unassembled WGS sequence"/>
</dbReference>
<dbReference type="Gene3D" id="3.40.50.11060">
    <property type="entry name" value="GTPase HflX, N-terminal domain"/>
    <property type="match status" value="1"/>
</dbReference>
<dbReference type="PROSITE" id="PS51705">
    <property type="entry name" value="G_HFLX"/>
    <property type="match status" value="1"/>
</dbReference>
<dbReference type="Pfam" id="PF13167">
    <property type="entry name" value="GTP-bdg_N"/>
    <property type="match status" value="1"/>
</dbReference>
<evidence type="ECO:0000313" key="11">
    <source>
        <dbReference type="EMBL" id="ORC38334.1"/>
    </source>
</evidence>
<dbReference type="PIRSF" id="PIRSF006809">
    <property type="entry name" value="GTP-binding_hflX_prd"/>
    <property type="match status" value="1"/>
</dbReference>
<dbReference type="GO" id="GO:0043022">
    <property type="term" value="F:ribosome binding"/>
    <property type="evidence" value="ECO:0007669"/>
    <property type="project" value="TreeGrafter"/>
</dbReference>
<evidence type="ECO:0000259" key="10">
    <source>
        <dbReference type="PROSITE" id="PS51705"/>
    </source>
</evidence>
<dbReference type="SUPFAM" id="SSF52540">
    <property type="entry name" value="P-loop containing nucleoside triphosphate hydrolases"/>
    <property type="match status" value="1"/>
</dbReference>
<dbReference type="InterPro" id="IPR025121">
    <property type="entry name" value="GTPase_HflX_N"/>
</dbReference>
<evidence type="ECO:0000256" key="2">
    <source>
        <dbReference type="ARBA" id="ARBA00022723"/>
    </source>
</evidence>
<feature type="domain" description="Hflx-type G" evidence="10">
    <location>
        <begin position="210"/>
        <end position="375"/>
    </location>
</feature>
<feature type="binding site" evidence="7">
    <location>
        <begin position="329"/>
        <end position="332"/>
    </location>
    <ligand>
        <name>GTP</name>
        <dbReference type="ChEBI" id="CHEBI:37565"/>
    </ligand>
</feature>
<evidence type="ECO:0000256" key="6">
    <source>
        <dbReference type="HAMAP-Rule" id="MF_00900"/>
    </source>
</evidence>
<comment type="caution">
    <text evidence="11">The sequence shown here is derived from an EMBL/GenBank/DDBJ whole genome shotgun (WGS) entry which is preliminary data.</text>
</comment>
<dbReference type="RefSeq" id="WP_083047358.1">
    <property type="nucleotide sequence ID" value="NZ_CAXXQO010000003.1"/>
</dbReference>
<dbReference type="STRING" id="1963862.B4O97_00835"/>
<keyword evidence="9" id="KW-0175">Coiled coil</keyword>
<dbReference type="InterPro" id="IPR032305">
    <property type="entry name" value="GTP-bd_M"/>
</dbReference>
<dbReference type="NCBIfam" id="TIGR03156">
    <property type="entry name" value="GTP_HflX"/>
    <property type="match status" value="1"/>
</dbReference>
<feature type="binding site" evidence="7">
    <location>
        <begin position="353"/>
        <end position="355"/>
    </location>
    <ligand>
        <name>GTP</name>
        <dbReference type="ChEBI" id="CHEBI:37565"/>
    </ligand>
</feature>
<comment type="subunit">
    <text evidence="6">Monomer. Associates with the 50S ribosomal subunit.</text>
</comment>
<dbReference type="CDD" id="cd01878">
    <property type="entry name" value="HflX"/>
    <property type="match status" value="1"/>
</dbReference>
<dbReference type="GO" id="GO:0046872">
    <property type="term" value="F:metal ion binding"/>
    <property type="evidence" value="ECO:0007669"/>
    <property type="project" value="UniProtKB-KW"/>
</dbReference>
<dbReference type="InterPro" id="IPR027417">
    <property type="entry name" value="P-loop_NTPase"/>
</dbReference>
<proteinExistence type="inferred from homology"/>
<dbReference type="EMBL" id="MWQY01000001">
    <property type="protein sequence ID" value="ORC38334.1"/>
    <property type="molecule type" value="Genomic_DNA"/>
</dbReference>
<feature type="coiled-coil region" evidence="9">
    <location>
        <begin position="176"/>
        <end position="203"/>
    </location>
</feature>
<feature type="binding site" evidence="7">
    <location>
        <begin position="216"/>
        <end position="223"/>
    </location>
    <ligand>
        <name>GTP</name>
        <dbReference type="ChEBI" id="CHEBI:37565"/>
    </ligand>
</feature>
<dbReference type="GO" id="GO:0003924">
    <property type="term" value="F:GTPase activity"/>
    <property type="evidence" value="ECO:0007669"/>
    <property type="project" value="UniProtKB-UniRule"/>
</dbReference>
<dbReference type="InterPro" id="IPR030394">
    <property type="entry name" value="G_HFLX_dom"/>
</dbReference>
<accession>A0A1Y1S473</accession>
<feature type="binding site" evidence="8">
    <location>
        <position position="223"/>
    </location>
    <ligand>
        <name>Mg(2+)</name>
        <dbReference type="ChEBI" id="CHEBI:18420"/>
    </ligand>
</feature>
<feature type="binding site" evidence="7">
    <location>
        <begin position="241"/>
        <end position="245"/>
    </location>
    <ligand>
        <name>GTP</name>
        <dbReference type="ChEBI" id="CHEBI:37565"/>
    </ligand>
</feature>
<evidence type="ECO:0000313" key="12">
    <source>
        <dbReference type="Proteomes" id="UP000192343"/>
    </source>
</evidence>
<dbReference type="GO" id="GO:0005737">
    <property type="term" value="C:cytoplasm"/>
    <property type="evidence" value="ECO:0007669"/>
    <property type="project" value="UniProtKB-SubCell"/>
</dbReference>
<dbReference type="InterPro" id="IPR006073">
    <property type="entry name" value="GTP-bd"/>
</dbReference>
<dbReference type="OrthoDB" id="9812272at2"/>
<dbReference type="Gene3D" id="3.40.50.300">
    <property type="entry name" value="P-loop containing nucleotide triphosphate hydrolases"/>
    <property type="match status" value="1"/>
</dbReference>